<evidence type="ECO:0000256" key="5">
    <source>
        <dbReference type="ARBA" id="ARBA00022692"/>
    </source>
</evidence>
<dbReference type="InterPro" id="IPR004488">
    <property type="entry name" value="Mg/Co-transport_prot_CorA"/>
</dbReference>
<dbReference type="CDD" id="cd12828">
    <property type="entry name" value="TmCorA-like_1"/>
    <property type="match status" value="1"/>
</dbReference>
<comment type="function">
    <text evidence="8">Mediates influx of magnesium ions.</text>
</comment>
<feature type="transmembrane region" description="Helical" evidence="8">
    <location>
        <begin position="329"/>
        <end position="349"/>
    </location>
</feature>
<dbReference type="Pfam" id="PF01544">
    <property type="entry name" value="CorA"/>
    <property type="match status" value="1"/>
</dbReference>
<dbReference type="EMBL" id="AMSG01000003">
    <property type="protein sequence ID" value="EKF56096.1"/>
    <property type="molecule type" value="Genomic_DNA"/>
</dbReference>
<keyword evidence="8" id="KW-0460">Magnesium</keyword>
<evidence type="ECO:0000313" key="10">
    <source>
        <dbReference type="EMBL" id="EKF56096.1"/>
    </source>
</evidence>
<dbReference type="GO" id="GO:0000287">
    <property type="term" value="F:magnesium ion binding"/>
    <property type="evidence" value="ECO:0007669"/>
    <property type="project" value="TreeGrafter"/>
</dbReference>
<organism evidence="10 11">
    <name type="scientific">Galbibacter marinus</name>
    <dbReference type="NCBI Taxonomy" id="555500"/>
    <lineage>
        <taxon>Bacteria</taxon>
        <taxon>Pseudomonadati</taxon>
        <taxon>Bacteroidota</taxon>
        <taxon>Flavobacteriia</taxon>
        <taxon>Flavobacteriales</taxon>
        <taxon>Flavobacteriaceae</taxon>
        <taxon>Galbibacter</taxon>
    </lineage>
</organism>
<dbReference type="GO" id="GO:0050897">
    <property type="term" value="F:cobalt ion binding"/>
    <property type="evidence" value="ECO:0007669"/>
    <property type="project" value="TreeGrafter"/>
</dbReference>
<dbReference type="InterPro" id="IPR045863">
    <property type="entry name" value="CorA_TM1_TM2"/>
</dbReference>
<keyword evidence="7 8" id="KW-0472">Membrane</keyword>
<dbReference type="eggNOG" id="COG0598">
    <property type="taxonomic scope" value="Bacteria"/>
</dbReference>
<dbReference type="Proteomes" id="UP000007364">
    <property type="component" value="Unassembled WGS sequence"/>
</dbReference>
<proteinExistence type="inferred from homology"/>
<keyword evidence="11" id="KW-1185">Reference proteome</keyword>
<feature type="transmembrane region" description="Helical" evidence="8">
    <location>
        <begin position="297"/>
        <end position="317"/>
    </location>
</feature>
<dbReference type="InterPro" id="IPR045861">
    <property type="entry name" value="CorA_cytoplasmic_dom"/>
</dbReference>
<dbReference type="GO" id="GO:0005886">
    <property type="term" value="C:plasma membrane"/>
    <property type="evidence" value="ECO:0007669"/>
    <property type="project" value="UniProtKB-SubCell"/>
</dbReference>
<dbReference type="FunFam" id="1.20.58.340:FF:000012">
    <property type="entry name" value="Magnesium transport protein CorA"/>
    <property type="match status" value="1"/>
</dbReference>
<dbReference type="RefSeq" id="WP_008990692.1">
    <property type="nucleotide sequence ID" value="NZ_AMSG01000003.1"/>
</dbReference>
<dbReference type="SUPFAM" id="SSF144083">
    <property type="entry name" value="Magnesium transport protein CorA, transmembrane region"/>
    <property type="match status" value="1"/>
</dbReference>
<dbReference type="AlphaFoldDB" id="K2Q5I9"/>
<dbReference type="Gene3D" id="1.20.58.340">
    <property type="entry name" value="Magnesium transport protein CorA, transmembrane region"/>
    <property type="match status" value="2"/>
</dbReference>
<evidence type="ECO:0000256" key="4">
    <source>
        <dbReference type="ARBA" id="ARBA00022475"/>
    </source>
</evidence>
<dbReference type="PANTHER" id="PTHR46494:SF1">
    <property type="entry name" value="CORA FAMILY METAL ION TRANSPORTER (EUROFUNG)"/>
    <property type="match status" value="1"/>
</dbReference>
<keyword evidence="3 8" id="KW-0813">Transport</keyword>
<dbReference type="STRING" id="555500.I215_04095"/>
<keyword evidence="5 8" id="KW-0812">Transmembrane</keyword>
<keyword evidence="8" id="KW-0406">Ion transport</keyword>
<dbReference type="GO" id="GO:0015087">
    <property type="term" value="F:cobalt ion transmembrane transporter activity"/>
    <property type="evidence" value="ECO:0007669"/>
    <property type="project" value="UniProtKB-UniRule"/>
</dbReference>
<dbReference type="NCBIfam" id="TIGR00383">
    <property type="entry name" value="corA"/>
    <property type="match status" value="1"/>
</dbReference>
<feature type="region of interest" description="Disordered" evidence="9">
    <location>
        <begin position="1"/>
        <end position="21"/>
    </location>
</feature>
<comment type="similarity">
    <text evidence="2 8">Belongs to the CorA metal ion transporter (MIT) (TC 1.A.35) family.</text>
</comment>
<keyword evidence="4 8" id="KW-1003">Cell membrane</keyword>
<sequence length="355" mass="41484">MRSPAKHRRPKHTLGNAPGTIKYMGNREGDAQYISVTDYKENYINVQEFTSIEKVFTYRDTDTVSLIDIQGLNKEKEIEKLGKYFQINPLVLEDLVNTNQRPKVDEYEDYIFCVLKSVSLSASNKVITEHVAIILFKNSVLLFQEVENTVFDGVRRRISSEHGRIRYKECDYLYFALIDAIIDQYFVVLEDITDRIEYLEDQLYNHPSSGIVNEIQNIRKEIIDLRKNVLPVREISARLVNTEHKLIGDDTKLFLGDVHDHSVQIHETLEMLREMSMSLMEMYMSTVTIKMNEIMKVLTIMTSIFIPLTFITGIYGMNFHQIPGLQSEFGFYIVLGLMFFILILLLVYFKTKRWI</sequence>
<protein>
    <recommendedName>
        <fullName evidence="8">Magnesium transport protein CorA</fullName>
    </recommendedName>
</protein>
<dbReference type="GO" id="GO:0015095">
    <property type="term" value="F:magnesium ion transmembrane transporter activity"/>
    <property type="evidence" value="ECO:0007669"/>
    <property type="project" value="UniProtKB-UniRule"/>
</dbReference>
<name>K2Q5I9_9FLAO</name>
<dbReference type="PANTHER" id="PTHR46494">
    <property type="entry name" value="CORA FAMILY METAL ION TRANSPORTER (EUROFUNG)"/>
    <property type="match status" value="1"/>
</dbReference>
<gene>
    <name evidence="8" type="primary">corA</name>
    <name evidence="10" type="ORF">I215_04095</name>
</gene>
<dbReference type="PATRIC" id="fig|555500.3.peg.849"/>
<reference evidence="10 11" key="1">
    <citation type="journal article" date="2012" name="J. Bacteriol.">
        <title>Genome Sequence of Galbibacter marinum Type Strain ck-I2-15.</title>
        <authorList>
            <person name="Lai Q."/>
            <person name="Li C."/>
            <person name="Shao Z."/>
        </authorList>
    </citation>
    <scope>NUCLEOTIDE SEQUENCE [LARGE SCALE GENOMIC DNA]</scope>
    <source>
        <strain evidence="11">ck-I2-15</strain>
    </source>
</reference>
<comment type="caution">
    <text evidence="10">The sequence shown here is derived from an EMBL/GenBank/DDBJ whole genome shotgun (WGS) entry which is preliminary data.</text>
</comment>
<evidence type="ECO:0000256" key="3">
    <source>
        <dbReference type="ARBA" id="ARBA00022448"/>
    </source>
</evidence>
<dbReference type="SUPFAM" id="SSF143865">
    <property type="entry name" value="CorA soluble domain-like"/>
    <property type="match status" value="1"/>
</dbReference>
<evidence type="ECO:0000256" key="2">
    <source>
        <dbReference type="ARBA" id="ARBA00009765"/>
    </source>
</evidence>
<evidence type="ECO:0000256" key="9">
    <source>
        <dbReference type="SAM" id="MobiDB-lite"/>
    </source>
</evidence>
<dbReference type="InterPro" id="IPR002523">
    <property type="entry name" value="MgTranspt_CorA/ZnTranspt_ZntB"/>
</dbReference>
<comment type="subcellular location">
    <subcellularLocation>
        <location evidence="1">Cell membrane</location>
        <topology evidence="1">Multi-pass membrane protein</topology>
    </subcellularLocation>
    <subcellularLocation>
        <location evidence="8">Membrane</location>
        <topology evidence="8">Multi-pass membrane protein</topology>
    </subcellularLocation>
</comment>
<dbReference type="Gene3D" id="3.30.460.20">
    <property type="entry name" value="CorA soluble domain-like"/>
    <property type="match status" value="1"/>
</dbReference>
<accession>K2Q5I9</accession>
<keyword evidence="6 8" id="KW-1133">Transmembrane helix</keyword>
<feature type="compositionally biased region" description="Basic residues" evidence="9">
    <location>
        <begin position="1"/>
        <end position="12"/>
    </location>
</feature>
<evidence type="ECO:0000313" key="11">
    <source>
        <dbReference type="Proteomes" id="UP000007364"/>
    </source>
</evidence>
<evidence type="ECO:0000256" key="1">
    <source>
        <dbReference type="ARBA" id="ARBA00004651"/>
    </source>
</evidence>
<evidence type="ECO:0000256" key="7">
    <source>
        <dbReference type="ARBA" id="ARBA00023136"/>
    </source>
</evidence>
<evidence type="ECO:0000256" key="8">
    <source>
        <dbReference type="RuleBase" id="RU362010"/>
    </source>
</evidence>
<evidence type="ECO:0000256" key="6">
    <source>
        <dbReference type="ARBA" id="ARBA00022989"/>
    </source>
</evidence>